<dbReference type="Proteomes" id="UP000887578">
    <property type="component" value="Unplaced"/>
</dbReference>
<evidence type="ECO:0000259" key="2">
    <source>
        <dbReference type="Pfam" id="PF00082"/>
    </source>
</evidence>
<proteinExistence type="inferred from homology"/>
<evidence type="ECO:0000313" key="3">
    <source>
        <dbReference type="Proteomes" id="UP000887578"/>
    </source>
</evidence>
<protein>
    <submittedName>
        <fullName evidence="4">Peptidase S8/S53 domain-containing protein</fullName>
    </submittedName>
</protein>
<reference evidence="4" key="1">
    <citation type="submission" date="2022-11" db="UniProtKB">
        <authorList>
            <consortium name="WormBaseParasite"/>
        </authorList>
    </citation>
    <scope>IDENTIFICATION</scope>
</reference>
<comment type="similarity">
    <text evidence="1">Belongs to the peptidase S8 family.</text>
</comment>
<dbReference type="Gene3D" id="2.20.25.690">
    <property type="match status" value="1"/>
</dbReference>
<comment type="caution">
    <text evidence="1">Lacks conserved residue(s) required for the propagation of feature annotation.</text>
</comment>
<dbReference type="Gene3D" id="3.40.50.200">
    <property type="entry name" value="Peptidase S8/S53 domain"/>
    <property type="match status" value="1"/>
</dbReference>
<accession>A0A914P9A8</accession>
<dbReference type="WBParaSite" id="PDA_v2.g14649.t1">
    <property type="protein sequence ID" value="PDA_v2.g14649.t1"/>
    <property type="gene ID" value="PDA_v2.g14649"/>
</dbReference>
<name>A0A914P9A8_9BILA</name>
<dbReference type="GO" id="GO:0006508">
    <property type="term" value="P:proteolysis"/>
    <property type="evidence" value="ECO:0007669"/>
    <property type="project" value="InterPro"/>
</dbReference>
<sequence length="228" mass="25408">MPSFELFLSKYPEFDGRGIKIAIIDGGIDLSLEGLQKTSEGLPKIIDCFDFTGVGNVDTSVIKEIDSKNYLIGLNGKKLKIPKNWQNPSRKWHLGLKTLFTPSTLRTEIPEKLPEIDCIVWFNGEKWCVCIETHKKDLSKAKVLTNFCDENEYGILTVKNQKMAYCITVKNDGNLLEIYAPYNSHGSSVAQIAAANFPKNPEQNGMAPGAKIISMNVLDPASNHQVFL</sequence>
<keyword evidence="3" id="KW-1185">Reference proteome</keyword>
<dbReference type="GO" id="GO:0004252">
    <property type="term" value="F:serine-type endopeptidase activity"/>
    <property type="evidence" value="ECO:0007669"/>
    <property type="project" value="InterPro"/>
</dbReference>
<dbReference type="SUPFAM" id="SSF52743">
    <property type="entry name" value="Subtilisin-like"/>
    <property type="match status" value="1"/>
</dbReference>
<dbReference type="Pfam" id="PF00082">
    <property type="entry name" value="Peptidase_S8"/>
    <property type="match status" value="1"/>
</dbReference>
<dbReference type="AlphaFoldDB" id="A0A914P9A8"/>
<organism evidence="3 4">
    <name type="scientific">Panagrolaimus davidi</name>
    <dbReference type="NCBI Taxonomy" id="227884"/>
    <lineage>
        <taxon>Eukaryota</taxon>
        <taxon>Metazoa</taxon>
        <taxon>Ecdysozoa</taxon>
        <taxon>Nematoda</taxon>
        <taxon>Chromadorea</taxon>
        <taxon>Rhabditida</taxon>
        <taxon>Tylenchina</taxon>
        <taxon>Panagrolaimomorpha</taxon>
        <taxon>Panagrolaimoidea</taxon>
        <taxon>Panagrolaimidae</taxon>
        <taxon>Panagrolaimus</taxon>
    </lineage>
</organism>
<dbReference type="InterPro" id="IPR000209">
    <property type="entry name" value="Peptidase_S8/S53_dom"/>
</dbReference>
<evidence type="ECO:0000256" key="1">
    <source>
        <dbReference type="PROSITE-ProRule" id="PRU01240"/>
    </source>
</evidence>
<dbReference type="InterPro" id="IPR036852">
    <property type="entry name" value="Peptidase_S8/S53_dom_sf"/>
</dbReference>
<dbReference type="PROSITE" id="PS51892">
    <property type="entry name" value="SUBTILASE"/>
    <property type="match status" value="1"/>
</dbReference>
<feature type="domain" description="Peptidase S8/S53" evidence="2">
    <location>
        <begin position="16"/>
        <end position="219"/>
    </location>
</feature>
<evidence type="ECO:0000313" key="4">
    <source>
        <dbReference type="WBParaSite" id="PDA_v2.g14649.t1"/>
    </source>
</evidence>